<keyword evidence="3" id="KW-1003">Cell membrane</keyword>
<dbReference type="InterPro" id="IPR050093">
    <property type="entry name" value="ABC_SmlMolc_Importer"/>
</dbReference>
<keyword evidence="6 10" id="KW-0067">ATP-binding</keyword>
<dbReference type="Proteomes" id="UP000281547">
    <property type="component" value="Unassembled WGS sequence"/>
</dbReference>
<keyword evidence="5" id="KW-0547">Nucleotide-binding</keyword>
<dbReference type="GO" id="GO:0005524">
    <property type="term" value="F:ATP binding"/>
    <property type="evidence" value="ECO:0007669"/>
    <property type="project" value="UniProtKB-KW"/>
</dbReference>
<dbReference type="Pfam" id="PF00005">
    <property type="entry name" value="ABC_tran"/>
    <property type="match status" value="1"/>
</dbReference>
<dbReference type="PANTHER" id="PTHR42781:SF1">
    <property type="entry name" value="THIAMINE IMPORT ATP-BINDING PROTEIN THIQ"/>
    <property type="match status" value="1"/>
</dbReference>
<dbReference type="PROSITE" id="PS00211">
    <property type="entry name" value="ABC_TRANSPORTER_1"/>
    <property type="match status" value="1"/>
</dbReference>
<organism evidence="10 11">
    <name type="scientific">Arsenicitalea aurantiaca</name>
    <dbReference type="NCBI Taxonomy" id="1783274"/>
    <lineage>
        <taxon>Bacteria</taxon>
        <taxon>Pseudomonadati</taxon>
        <taxon>Pseudomonadota</taxon>
        <taxon>Alphaproteobacteria</taxon>
        <taxon>Hyphomicrobiales</taxon>
        <taxon>Devosiaceae</taxon>
        <taxon>Arsenicitalea</taxon>
    </lineage>
</organism>
<protein>
    <submittedName>
        <fullName evidence="10">ATP-binding cassette domain-containing protein</fullName>
    </submittedName>
</protein>
<keyword evidence="4" id="KW-0997">Cell inner membrane</keyword>
<dbReference type="InterPro" id="IPR003439">
    <property type="entry name" value="ABC_transporter-like_ATP-bd"/>
</dbReference>
<keyword evidence="11" id="KW-1185">Reference proteome</keyword>
<evidence type="ECO:0000256" key="4">
    <source>
        <dbReference type="ARBA" id="ARBA00022519"/>
    </source>
</evidence>
<evidence type="ECO:0000256" key="6">
    <source>
        <dbReference type="ARBA" id="ARBA00022840"/>
    </source>
</evidence>
<evidence type="ECO:0000256" key="2">
    <source>
        <dbReference type="ARBA" id="ARBA00022448"/>
    </source>
</evidence>
<feature type="domain" description="ABC transporter" evidence="9">
    <location>
        <begin position="31"/>
        <end position="245"/>
    </location>
</feature>
<evidence type="ECO:0000313" key="11">
    <source>
        <dbReference type="Proteomes" id="UP000281547"/>
    </source>
</evidence>
<evidence type="ECO:0000259" key="9">
    <source>
        <dbReference type="PROSITE" id="PS50893"/>
    </source>
</evidence>
<evidence type="ECO:0000256" key="1">
    <source>
        <dbReference type="ARBA" id="ARBA00005417"/>
    </source>
</evidence>
<dbReference type="Gene3D" id="3.40.50.300">
    <property type="entry name" value="P-loop containing nucleotide triphosphate hydrolases"/>
    <property type="match status" value="1"/>
</dbReference>
<dbReference type="PROSITE" id="PS50893">
    <property type="entry name" value="ABC_TRANSPORTER_2"/>
    <property type="match status" value="1"/>
</dbReference>
<evidence type="ECO:0000256" key="5">
    <source>
        <dbReference type="ARBA" id="ARBA00022741"/>
    </source>
</evidence>
<evidence type="ECO:0000256" key="8">
    <source>
        <dbReference type="ARBA" id="ARBA00023136"/>
    </source>
</evidence>
<dbReference type="EMBL" id="RZNJ01000001">
    <property type="protein sequence ID" value="RUT34697.1"/>
    <property type="molecule type" value="Genomic_DNA"/>
</dbReference>
<gene>
    <name evidence="10" type="ORF">EMQ25_01670</name>
</gene>
<accession>A0A433XKU2</accession>
<evidence type="ECO:0000313" key="10">
    <source>
        <dbReference type="EMBL" id="RUT34697.1"/>
    </source>
</evidence>
<evidence type="ECO:0000256" key="7">
    <source>
        <dbReference type="ARBA" id="ARBA00022967"/>
    </source>
</evidence>
<keyword evidence="7" id="KW-1278">Translocase</keyword>
<name>A0A433XKU2_9HYPH</name>
<dbReference type="AlphaFoldDB" id="A0A433XKU2"/>
<comment type="similarity">
    <text evidence="1">Belongs to the ABC transporter superfamily.</text>
</comment>
<dbReference type="PANTHER" id="PTHR42781">
    <property type="entry name" value="SPERMIDINE/PUTRESCINE IMPORT ATP-BINDING PROTEIN POTA"/>
    <property type="match status" value="1"/>
</dbReference>
<dbReference type="InterPro" id="IPR027417">
    <property type="entry name" value="P-loop_NTPase"/>
</dbReference>
<dbReference type="GO" id="GO:0016887">
    <property type="term" value="F:ATP hydrolysis activity"/>
    <property type="evidence" value="ECO:0007669"/>
    <property type="project" value="InterPro"/>
</dbReference>
<keyword evidence="2" id="KW-0813">Transport</keyword>
<dbReference type="InterPro" id="IPR003593">
    <property type="entry name" value="AAA+_ATPase"/>
</dbReference>
<sequence>MMRRLSRPLFSYLPFLPFSPCPASSHGLQMLVLDDVRFSHGANGTPYRFSMSAAPGEVTAISGPSGSGKSTLLDLIAGFLRPSSGAIKLDGVDLLPPRPERRPLSILFQSDAVFDHLSAGANVALGLPRNTPRAERGGAVSRALADMGLAGLERQRASTLSGGQKQRVALARTLLRDKPLLLLDEPFSALDDENRARMRALIARLTAERGWTTILVSHHEDDIAALARQTYAIRDGELVPSTMAAP</sequence>
<evidence type="ECO:0000256" key="3">
    <source>
        <dbReference type="ARBA" id="ARBA00022475"/>
    </source>
</evidence>
<dbReference type="SUPFAM" id="SSF52540">
    <property type="entry name" value="P-loop containing nucleoside triphosphate hydrolases"/>
    <property type="match status" value="1"/>
</dbReference>
<dbReference type="InterPro" id="IPR017871">
    <property type="entry name" value="ABC_transporter-like_CS"/>
</dbReference>
<reference evidence="10 11" key="1">
    <citation type="journal article" date="2016" name="Int. J. Syst. Evol. Microbiol.">
        <title>Arsenicitalea aurantiaca gen. nov., sp. nov., a new member of the family Hyphomicrobiaceae, isolated from high-arsenic sediment.</title>
        <authorList>
            <person name="Mu Y."/>
            <person name="Zhou L."/>
            <person name="Zeng X.C."/>
            <person name="Liu L."/>
            <person name="Pan Y."/>
            <person name="Chen X."/>
            <person name="Wang J."/>
            <person name="Li S."/>
            <person name="Li W.J."/>
            <person name="Wang Y."/>
        </authorList>
    </citation>
    <scope>NUCLEOTIDE SEQUENCE [LARGE SCALE GENOMIC DNA]</scope>
    <source>
        <strain evidence="10 11">42-50</strain>
    </source>
</reference>
<proteinExistence type="inferred from homology"/>
<comment type="caution">
    <text evidence="10">The sequence shown here is derived from an EMBL/GenBank/DDBJ whole genome shotgun (WGS) entry which is preliminary data.</text>
</comment>
<keyword evidence="8" id="KW-0472">Membrane</keyword>
<dbReference type="SMART" id="SM00382">
    <property type="entry name" value="AAA"/>
    <property type="match status" value="1"/>
</dbReference>